<dbReference type="Proteomes" id="UP000466445">
    <property type="component" value="Chromosome"/>
</dbReference>
<accession>A0A7I7SLQ3</accession>
<proteinExistence type="predicted"/>
<evidence type="ECO:0000313" key="3">
    <source>
        <dbReference type="Proteomes" id="UP000466445"/>
    </source>
</evidence>
<dbReference type="EMBL" id="AP022595">
    <property type="protein sequence ID" value="BBY57924.1"/>
    <property type="molecule type" value="Genomic_DNA"/>
</dbReference>
<feature type="region of interest" description="Disordered" evidence="1">
    <location>
        <begin position="90"/>
        <end position="135"/>
    </location>
</feature>
<evidence type="ECO:0000313" key="2">
    <source>
        <dbReference type="EMBL" id="BBY57924.1"/>
    </source>
</evidence>
<organism evidence="2 3">
    <name type="scientific">Mycolicibacterium sarraceniae</name>
    <dbReference type="NCBI Taxonomy" id="1534348"/>
    <lineage>
        <taxon>Bacteria</taxon>
        <taxon>Bacillati</taxon>
        <taxon>Actinomycetota</taxon>
        <taxon>Actinomycetes</taxon>
        <taxon>Mycobacteriales</taxon>
        <taxon>Mycobacteriaceae</taxon>
        <taxon>Mycolicibacterium</taxon>
    </lineage>
</organism>
<protein>
    <submittedName>
        <fullName evidence="2">Uncharacterized protein</fullName>
    </submittedName>
</protein>
<feature type="compositionally biased region" description="Polar residues" evidence="1">
    <location>
        <begin position="100"/>
        <end position="116"/>
    </location>
</feature>
<feature type="compositionally biased region" description="Basic and acidic residues" evidence="1">
    <location>
        <begin position="117"/>
        <end position="135"/>
    </location>
</feature>
<dbReference type="AlphaFoldDB" id="A0A7I7SLQ3"/>
<sequence>MQMTVLPAPRNLQHDMQLIEHEIARQVQPTPDRRRGVHQIHPHPQTPRTLRHSPHLGRWLVEHPREYVPASATPTLSPGTPLLLLLLRFRCGTPPPDQPPQSLATSGLTDPSSYTLNREEPSSARDIGRAGRYRE</sequence>
<reference evidence="2 3" key="1">
    <citation type="journal article" date="2019" name="Emerg. Microbes Infect.">
        <title>Comprehensive subspecies identification of 175 nontuberculous mycobacteria species based on 7547 genomic profiles.</title>
        <authorList>
            <person name="Matsumoto Y."/>
            <person name="Kinjo T."/>
            <person name="Motooka D."/>
            <person name="Nabeya D."/>
            <person name="Jung N."/>
            <person name="Uechi K."/>
            <person name="Horii T."/>
            <person name="Iida T."/>
            <person name="Fujita J."/>
            <person name="Nakamura S."/>
        </authorList>
    </citation>
    <scope>NUCLEOTIDE SEQUENCE [LARGE SCALE GENOMIC DNA]</scope>
    <source>
        <strain evidence="2 3">JCM 30395</strain>
    </source>
</reference>
<gene>
    <name evidence="2" type="ORF">MSAR_10600</name>
</gene>
<keyword evidence="3" id="KW-1185">Reference proteome</keyword>
<feature type="region of interest" description="Disordered" evidence="1">
    <location>
        <begin position="30"/>
        <end position="53"/>
    </location>
</feature>
<name>A0A7I7SLQ3_9MYCO</name>
<dbReference type="KEGG" id="msar:MSAR_10600"/>
<evidence type="ECO:0000256" key="1">
    <source>
        <dbReference type="SAM" id="MobiDB-lite"/>
    </source>
</evidence>